<dbReference type="AlphaFoldDB" id="A0A9D9DCU0"/>
<evidence type="ECO:0000256" key="4">
    <source>
        <dbReference type="ARBA" id="ARBA00022475"/>
    </source>
</evidence>
<keyword evidence="7 9" id="KW-1133">Transmembrane helix</keyword>
<feature type="transmembrane region" description="Helical" evidence="9">
    <location>
        <begin position="124"/>
        <end position="144"/>
    </location>
</feature>
<comment type="caution">
    <text evidence="10">The sequence shown here is derived from an EMBL/GenBank/DDBJ whole genome shotgun (WGS) entry which is preliminary data.</text>
</comment>
<dbReference type="GO" id="GO:0009236">
    <property type="term" value="P:cobalamin biosynthetic process"/>
    <property type="evidence" value="ECO:0007669"/>
    <property type="project" value="UniProtKB-KW"/>
</dbReference>
<dbReference type="EMBL" id="JADINH010000142">
    <property type="protein sequence ID" value="MBO8416043.1"/>
    <property type="molecule type" value="Genomic_DNA"/>
</dbReference>
<feature type="transmembrane region" description="Helical" evidence="9">
    <location>
        <begin position="239"/>
        <end position="257"/>
    </location>
</feature>
<dbReference type="InterPro" id="IPR004485">
    <property type="entry name" value="Cobalamin_biosynth_CobD/CbiB"/>
</dbReference>
<dbReference type="Pfam" id="PF03186">
    <property type="entry name" value="CobD_Cbib"/>
    <property type="match status" value="1"/>
</dbReference>
<proteinExistence type="inferred from homology"/>
<feature type="transmembrane region" description="Helical" evidence="9">
    <location>
        <begin position="198"/>
        <end position="218"/>
    </location>
</feature>
<dbReference type="PANTHER" id="PTHR34308">
    <property type="entry name" value="COBALAMIN BIOSYNTHESIS PROTEIN CBIB"/>
    <property type="match status" value="1"/>
</dbReference>
<feature type="transmembrane region" description="Helical" evidence="9">
    <location>
        <begin position="329"/>
        <end position="348"/>
    </location>
</feature>
<keyword evidence="6 9" id="KW-0812">Transmembrane</keyword>
<gene>
    <name evidence="10" type="ORF">IAB19_06670</name>
</gene>
<reference evidence="10" key="1">
    <citation type="submission" date="2020-10" db="EMBL/GenBank/DDBJ databases">
        <authorList>
            <person name="Gilroy R."/>
        </authorList>
    </citation>
    <scope>NUCLEOTIDE SEQUENCE</scope>
    <source>
        <strain evidence="10">17213</strain>
    </source>
</reference>
<evidence type="ECO:0000313" key="10">
    <source>
        <dbReference type="EMBL" id="MBO8416043.1"/>
    </source>
</evidence>
<evidence type="ECO:0000256" key="7">
    <source>
        <dbReference type="ARBA" id="ARBA00022989"/>
    </source>
</evidence>
<evidence type="ECO:0000256" key="1">
    <source>
        <dbReference type="ARBA" id="ARBA00004651"/>
    </source>
</evidence>
<dbReference type="GO" id="GO:0048472">
    <property type="term" value="F:threonine-phosphate decarboxylase activity"/>
    <property type="evidence" value="ECO:0007669"/>
    <property type="project" value="InterPro"/>
</dbReference>
<dbReference type="PANTHER" id="PTHR34308:SF1">
    <property type="entry name" value="COBALAMIN BIOSYNTHESIS PROTEIN CBIB"/>
    <property type="match status" value="1"/>
</dbReference>
<accession>A0A9D9DCU0</accession>
<organism evidence="10 11">
    <name type="scientific">Candidatus Avisuccinivibrio stercorigallinarum</name>
    <dbReference type="NCBI Taxonomy" id="2840704"/>
    <lineage>
        <taxon>Bacteria</taxon>
        <taxon>Pseudomonadati</taxon>
        <taxon>Pseudomonadota</taxon>
        <taxon>Gammaproteobacteria</taxon>
        <taxon>Aeromonadales</taxon>
        <taxon>Succinivibrionaceae</taxon>
        <taxon>Succinivibrionaceae incertae sedis</taxon>
        <taxon>Candidatus Avisuccinivibrio</taxon>
    </lineage>
</organism>
<evidence type="ECO:0000256" key="5">
    <source>
        <dbReference type="ARBA" id="ARBA00022573"/>
    </source>
</evidence>
<comment type="similarity">
    <text evidence="3">Belongs to the CobD/CbiB family.</text>
</comment>
<evidence type="ECO:0000256" key="3">
    <source>
        <dbReference type="ARBA" id="ARBA00006263"/>
    </source>
</evidence>
<evidence type="ECO:0000256" key="9">
    <source>
        <dbReference type="SAM" id="Phobius"/>
    </source>
</evidence>
<dbReference type="GO" id="GO:0005886">
    <property type="term" value="C:plasma membrane"/>
    <property type="evidence" value="ECO:0007669"/>
    <property type="project" value="UniProtKB-SubCell"/>
</dbReference>
<feature type="transmembrane region" description="Helical" evidence="9">
    <location>
        <begin position="42"/>
        <end position="61"/>
    </location>
</feature>
<keyword evidence="8 9" id="KW-0472">Membrane</keyword>
<comment type="pathway">
    <text evidence="2">Cofactor biosynthesis; adenosylcobalamin biosynthesis.</text>
</comment>
<sequence>MSIEELAAKLNAGSLTDSLMGENTDLSSLIDDSGELFANLDALLLMPGAMLLMAVLIEMFVPLPKFLRLASIIPACQGLARKVNRPERKSSERYFAGILLPMIIILGTIFLSLLLLTLAGFDPILLLVLTTLMLTLHPVQQAAVKASRLLRRGNKAGVRAVLSPLLLRDCTRLSLIGLAKAGCDAICLRLFAAWFAPMVWFLLLGFEGALLMQLCFILNCAFNVKLAENAHFGLGSRRMLQVMLLPPAVVFALINLWRPHAWAHVKLALSQSKSCPSARVSSFVLALCALTLKINLGGPRYYHDELLRYARLGWSAQPGASAPLQMLHLLRFSGLGLICLAFLINMLYTFS</sequence>
<keyword evidence="5" id="KW-0169">Cobalamin biosynthesis</keyword>
<evidence type="ECO:0000313" key="11">
    <source>
        <dbReference type="Proteomes" id="UP000823631"/>
    </source>
</evidence>
<evidence type="ECO:0000256" key="6">
    <source>
        <dbReference type="ARBA" id="ARBA00022692"/>
    </source>
</evidence>
<name>A0A9D9DCU0_9GAMM</name>
<reference evidence="10" key="2">
    <citation type="journal article" date="2021" name="PeerJ">
        <title>Extensive microbial diversity within the chicken gut microbiome revealed by metagenomics and culture.</title>
        <authorList>
            <person name="Gilroy R."/>
            <person name="Ravi A."/>
            <person name="Getino M."/>
            <person name="Pursley I."/>
            <person name="Horton D.L."/>
            <person name="Alikhan N.F."/>
            <person name="Baker D."/>
            <person name="Gharbi K."/>
            <person name="Hall N."/>
            <person name="Watson M."/>
            <person name="Adriaenssens E.M."/>
            <person name="Foster-Nyarko E."/>
            <person name="Jarju S."/>
            <person name="Secka A."/>
            <person name="Antonio M."/>
            <person name="Oren A."/>
            <person name="Chaudhuri R.R."/>
            <person name="La Ragione R."/>
            <person name="Hildebrand F."/>
            <person name="Pallen M.J."/>
        </authorList>
    </citation>
    <scope>NUCLEOTIDE SEQUENCE</scope>
    <source>
        <strain evidence="10">17213</strain>
    </source>
</reference>
<evidence type="ECO:0000256" key="2">
    <source>
        <dbReference type="ARBA" id="ARBA00004953"/>
    </source>
</evidence>
<feature type="transmembrane region" description="Helical" evidence="9">
    <location>
        <begin position="94"/>
        <end position="118"/>
    </location>
</feature>
<protein>
    <submittedName>
        <fullName evidence="10">Cobalamin biosynthesis protein</fullName>
    </submittedName>
</protein>
<keyword evidence="4" id="KW-1003">Cell membrane</keyword>
<evidence type="ECO:0000256" key="8">
    <source>
        <dbReference type="ARBA" id="ARBA00023136"/>
    </source>
</evidence>
<dbReference type="Proteomes" id="UP000823631">
    <property type="component" value="Unassembled WGS sequence"/>
</dbReference>
<comment type="subcellular location">
    <subcellularLocation>
        <location evidence="1">Cell membrane</location>
        <topology evidence="1">Multi-pass membrane protein</topology>
    </subcellularLocation>
</comment>